<keyword evidence="3" id="KW-1185">Reference proteome</keyword>
<evidence type="ECO:0000256" key="1">
    <source>
        <dbReference type="PROSITE-ProRule" id="PRU00023"/>
    </source>
</evidence>
<dbReference type="PROSITE" id="PS50088">
    <property type="entry name" value="ANK_REPEAT"/>
    <property type="match status" value="1"/>
</dbReference>
<feature type="repeat" description="ANK" evidence="1">
    <location>
        <begin position="142"/>
        <end position="177"/>
    </location>
</feature>
<name>A0A8J2SUD9_9STRA</name>
<evidence type="ECO:0000313" key="2">
    <source>
        <dbReference type="EMBL" id="CAH0377692.1"/>
    </source>
</evidence>
<accession>A0A8J2SUD9</accession>
<evidence type="ECO:0000313" key="3">
    <source>
        <dbReference type="Proteomes" id="UP000789595"/>
    </source>
</evidence>
<protein>
    <submittedName>
        <fullName evidence="2">Uncharacterized protein</fullName>
    </submittedName>
</protein>
<proteinExistence type="predicted"/>
<reference evidence="2" key="1">
    <citation type="submission" date="2021-11" db="EMBL/GenBank/DDBJ databases">
        <authorList>
            <consortium name="Genoscope - CEA"/>
            <person name="William W."/>
        </authorList>
    </citation>
    <scope>NUCLEOTIDE SEQUENCE</scope>
</reference>
<organism evidence="2 3">
    <name type="scientific">Pelagomonas calceolata</name>
    <dbReference type="NCBI Taxonomy" id="35677"/>
    <lineage>
        <taxon>Eukaryota</taxon>
        <taxon>Sar</taxon>
        <taxon>Stramenopiles</taxon>
        <taxon>Ochrophyta</taxon>
        <taxon>Pelagophyceae</taxon>
        <taxon>Pelagomonadales</taxon>
        <taxon>Pelagomonadaceae</taxon>
        <taxon>Pelagomonas</taxon>
    </lineage>
</organism>
<dbReference type="InterPro" id="IPR036770">
    <property type="entry name" value="Ankyrin_rpt-contain_sf"/>
</dbReference>
<dbReference type="AlphaFoldDB" id="A0A8J2SUD9"/>
<sequence length="294" mass="31562">MAQTDAAPRRAALLSLPADMLCKIASHVVAPDLVVAAGRDVSARTALRKGTDAAERSRFGGIGLTVSEAEQVLRTRYWDWLGDVDLDSRESVRERLDQPYIVFDRYKKDHPDAPATVERTGVASQLIRTIIAYGADPAEPIGGTTPLHFVAAYVPQDAIILTKLLLAAGVDMDVEGCPIDCAGTCALSWCICSTGDWTDERCALATFLVEQGCDVVKADAGYEIGHHFDDSSSLLSRLETIPGPITPGTERLMGLISAALEAAGPERLEAARTAARIRHEAAEAEMHDVESGDY</sequence>
<comment type="caution">
    <text evidence="2">The sequence shown here is derived from an EMBL/GenBank/DDBJ whole genome shotgun (WGS) entry which is preliminary data.</text>
</comment>
<dbReference type="EMBL" id="CAKKNE010000005">
    <property type="protein sequence ID" value="CAH0377692.1"/>
    <property type="molecule type" value="Genomic_DNA"/>
</dbReference>
<dbReference type="Proteomes" id="UP000789595">
    <property type="component" value="Unassembled WGS sequence"/>
</dbReference>
<dbReference type="InterPro" id="IPR002110">
    <property type="entry name" value="Ankyrin_rpt"/>
</dbReference>
<gene>
    <name evidence="2" type="ORF">PECAL_5P22190</name>
</gene>
<keyword evidence="1" id="KW-0040">ANK repeat</keyword>
<dbReference type="Gene3D" id="1.25.40.20">
    <property type="entry name" value="Ankyrin repeat-containing domain"/>
    <property type="match status" value="1"/>
</dbReference>